<accession>A0ABR8D9P4</accession>
<evidence type="ECO:0000256" key="1">
    <source>
        <dbReference type="SAM" id="Phobius"/>
    </source>
</evidence>
<keyword evidence="1" id="KW-1133">Transmembrane helix</keyword>
<keyword evidence="1" id="KW-0812">Transmembrane</keyword>
<sequence>MENKTEDKKQRIDDITRMISYSFAGFSLSQLLGFLQTAFNFWQASLIMGLIMMVSLVPGLLEHSTTQSKFNGNLHKPLIISFYIPSLVLIGILFAGFVIGSIVAL</sequence>
<protein>
    <recommendedName>
        <fullName evidence="4">SxtJ</fullName>
    </recommendedName>
</protein>
<feature type="transmembrane region" description="Helical" evidence="1">
    <location>
        <begin position="41"/>
        <end position="61"/>
    </location>
</feature>
<proteinExistence type="predicted"/>
<organism evidence="2 3">
    <name type="scientific">Anabaena azotica FACHB-119</name>
    <dbReference type="NCBI Taxonomy" id="947527"/>
    <lineage>
        <taxon>Bacteria</taxon>
        <taxon>Bacillati</taxon>
        <taxon>Cyanobacteriota</taxon>
        <taxon>Cyanophyceae</taxon>
        <taxon>Nostocales</taxon>
        <taxon>Nostocaceae</taxon>
        <taxon>Anabaena</taxon>
        <taxon>Anabaena azotica</taxon>
    </lineage>
</organism>
<comment type="caution">
    <text evidence="2">The sequence shown here is derived from an EMBL/GenBank/DDBJ whole genome shotgun (WGS) entry which is preliminary data.</text>
</comment>
<feature type="transmembrane region" description="Helical" evidence="1">
    <location>
        <begin position="82"/>
        <end position="104"/>
    </location>
</feature>
<reference evidence="2 3" key="1">
    <citation type="journal article" date="2020" name="ISME J.">
        <title>Comparative genomics reveals insights into cyanobacterial evolution and habitat adaptation.</title>
        <authorList>
            <person name="Chen M.Y."/>
            <person name="Teng W.K."/>
            <person name="Zhao L."/>
            <person name="Hu C.X."/>
            <person name="Zhou Y.K."/>
            <person name="Han B.P."/>
            <person name="Song L.R."/>
            <person name="Shu W.S."/>
        </authorList>
    </citation>
    <scope>NUCLEOTIDE SEQUENCE [LARGE SCALE GENOMIC DNA]</scope>
    <source>
        <strain evidence="2 3">FACHB-119</strain>
    </source>
</reference>
<dbReference type="Proteomes" id="UP000661112">
    <property type="component" value="Unassembled WGS sequence"/>
</dbReference>
<keyword evidence="3" id="KW-1185">Reference proteome</keyword>
<evidence type="ECO:0008006" key="4">
    <source>
        <dbReference type="Google" id="ProtNLM"/>
    </source>
</evidence>
<gene>
    <name evidence="2" type="ORF">H6G83_25515</name>
</gene>
<evidence type="ECO:0000313" key="3">
    <source>
        <dbReference type="Proteomes" id="UP000661112"/>
    </source>
</evidence>
<dbReference type="EMBL" id="JACJSG010000042">
    <property type="protein sequence ID" value="MBD2503925.1"/>
    <property type="molecule type" value="Genomic_DNA"/>
</dbReference>
<dbReference type="RefSeq" id="WP_190477188.1">
    <property type="nucleotide sequence ID" value="NZ_JACJSG010000042.1"/>
</dbReference>
<name>A0ABR8D9P4_9NOST</name>
<keyword evidence="1" id="KW-0472">Membrane</keyword>
<feature type="transmembrane region" description="Helical" evidence="1">
    <location>
        <begin position="18"/>
        <end position="35"/>
    </location>
</feature>
<evidence type="ECO:0000313" key="2">
    <source>
        <dbReference type="EMBL" id="MBD2503925.1"/>
    </source>
</evidence>